<organism evidence="1 2">
    <name type="scientific">Favolaschia claudopus</name>
    <dbReference type="NCBI Taxonomy" id="2862362"/>
    <lineage>
        <taxon>Eukaryota</taxon>
        <taxon>Fungi</taxon>
        <taxon>Dikarya</taxon>
        <taxon>Basidiomycota</taxon>
        <taxon>Agaricomycotina</taxon>
        <taxon>Agaricomycetes</taxon>
        <taxon>Agaricomycetidae</taxon>
        <taxon>Agaricales</taxon>
        <taxon>Marasmiineae</taxon>
        <taxon>Mycenaceae</taxon>
        <taxon>Favolaschia</taxon>
    </lineage>
</organism>
<evidence type="ECO:0000313" key="2">
    <source>
        <dbReference type="Proteomes" id="UP001362999"/>
    </source>
</evidence>
<dbReference type="EMBL" id="JAWWNJ010000036">
    <property type="protein sequence ID" value="KAK7023243.1"/>
    <property type="molecule type" value="Genomic_DNA"/>
</dbReference>
<proteinExistence type="predicted"/>
<dbReference type="Proteomes" id="UP001362999">
    <property type="component" value="Unassembled WGS sequence"/>
</dbReference>
<dbReference type="SUPFAM" id="SSF52047">
    <property type="entry name" value="RNI-like"/>
    <property type="match status" value="1"/>
</dbReference>
<reference evidence="1 2" key="1">
    <citation type="journal article" date="2024" name="J Genomics">
        <title>Draft genome sequencing and assembly of Favolaschia claudopus CIRM-BRFM 2984 isolated from oak limbs.</title>
        <authorList>
            <person name="Navarro D."/>
            <person name="Drula E."/>
            <person name="Chaduli D."/>
            <person name="Cazenave R."/>
            <person name="Ahrendt S."/>
            <person name="Wang J."/>
            <person name="Lipzen A."/>
            <person name="Daum C."/>
            <person name="Barry K."/>
            <person name="Grigoriev I.V."/>
            <person name="Favel A."/>
            <person name="Rosso M.N."/>
            <person name="Martin F."/>
        </authorList>
    </citation>
    <scope>NUCLEOTIDE SEQUENCE [LARGE SCALE GENOMIC DNA]</scope>
    <source>
        <strain evidence="1 2">CIRM-BRFM 2984</strain>
    </source>
</reference>
<name>A0AAW0BDE8_9AGAR</name>
<protein>
    <recommendedName>
        <fullName evidence="3">F-box domain-containing protein</fullName>
    </recommendedName>
</protein>
<keyword evidence="2" id="KW-1185">Reference proteome</keyword>
<evidence type="ECO:0000313" key="1">
    <source>
        <dbReference type="EMBL" id="KAK7023243.1"/>
    </source>
</evidence>
<comment type="caution">
    <text evidence="1">The sequence shown here is derived from an EMBL/GenBank/DDBJ whole genome shotgun (WGS) entry which is preliminary data.</text>
</comment>
<gene>
    <name evidence="1" type="ORF">R3P38DRAFT_2958483</name>
</gene>
<dbReference type="AlphaFoldDB" id="A0AAW0BDE8"/>
<evidence type="ECO:0008006" key="3">
    <source>
        <dbReference type="Google" id="ProtNLM"/>
    </source>
</evidence>
<sequence length="377" mass="42450">MRPNPLDIPELFDRFISLVAQDPENPADLDVADLQACSLVAHSWAHVAQSQLFRAPVRTNPSFSYKSSVVAKFSEALTASPHLLEHVRQLRLDYRELPPDCLEKLSKHSFHHLQSLMVLVGNDSQTSPPPNTFPQPSALPMLRHLSLQIAGSFSLLGPIVQQFPPTIQHLSLFCIAWDSEGPSSDIVSTTPLIQLKSARLNMWDDGNFRWFPPHRLSSYPFDFSQLKALAIRYAWSIDWSAICTQNIEILDLHVRDEATAVDLTAFPNLRILRFDIHRHHIPPIVAGTLATITAAHEIQTVIISVWEGPTTPAAYIELDGILSSVQMPVIPAVEFQHQFANPPNFATFFPTLFANNLFHVVSYNFTCQRWQELVDTL</sequence>
<accession>A0AAW0BDE8</accession>